<dbReference type="Proteomes" id="UP000292702">
    <property type="component" value="Unassembled WGS sequence"/>
</dbReference>
<dbReference type="EMBL" id="RWJN01000533">
    <property type="protein sequence ID" value="TCD60866.1"/>
    <property type="molecule type" value="Genomic_DNA"/>
</dbReference>
<feature type="transmembrane region" description="Helical" evidence="2">
    <location>
        <begin position="167"/>
        <end position="188"/>
    </location>
</feature>
<feature type="transmembrane region" description="Helical" evidence="2">
    <location>
        <begin position="47"/>
        <end position="69"/>
    </location>
</feature>
<evidence type="ECO:0000313" key="3">
    <source>
        <dbReference type="EMBL" id="TCD60866.1"/>
    </source>
</evidence>
<dbReference type="OrthoDB" id="3354175at2759"/>
<keyword evidence="4" id="KW-1185">Reference proteome</keyword>
<organism evidence="3 4">
    <name type="scientific">Steccherinum ochraceum</name>
    <dbReference type="NCBI Taxonomy" id="92696"/>
    <lineage>
        <taxon>Eukaryota</taxon>
        <taxon>Fungi</taxon>
        <taxon>Dikarya</taxon>
        <taxon>Basidiomycota</taxon>
        <taxon>Agaricomycotina</taxon>
        <taxon>Agaricomycetes</taxon>
        <taxon>Polyporales</taxon>
        <taxon>Steccherinaceae</taxon>
        <taxon>Steccherinum</taxon>
    </lineage>
</organism>
<protein>
    <submittedName>
        <fullName evidence="3">Uncharacterized protein</fullName>
    </submittedName>
</protein>
<keyword evidence="2" id="KW-0812">Transmembrane</keyword>
<evidence type="ECO:0000313" key="4">
    <source>
        <dbReference type="Proteomes" id="UP000292702"/>
    </source>
</evidence>
<feature type="transmembrane region" description="Helical" evidence="2">
    <location>
        <begin position="237"/>
        <end position="257"/>
    </location>
</feature>
<proteinExistence type="predicted"/>
<feature type="region of interest" description="Disordered" evidence="1">
    <location>
        <begin position="328"/>
        <end position="349"/>
    </location>
</feature>
<accession>A0A4R0R3Y9</accession>
<sequence length="349" mass="37858">MVPTLAELDIIAAALQSMLYGAALLMFILTMYILLRDRRRRRLNRTMIGASFALISLATAELGVNIQWIRNGFITLGPNHVDGIEGYFADVSEPAYIVKGALYNVQTLILDAVVIYRAYVVWQKWFVIWIPGVLWCGLLTSIVGLNYAFATSPRNTDNVFAASTGAWITAVYALTLATNVSATGLLAYRIWRVSRRAAEFVPSNRLSVILHVVLESGTIYSMITIAALITFLAGSPVVYLLLDLISPIISIVFNMIIVRVGLSSSRTALPALGIESVGVTSDLEFAATNPGRPPTIVRTTRDNGVELKSMTVDLGDCGDTDGTSIIDTKHGTLGTSSSESNPHKSRVSL</sequence>
<dbReference type="AlphaFoldDB" id="A0A4R0R3Y9"/>
<keyword evidence="2" id="KW-0472">Membrane</keyword>
<keyword evidence="2" id="KW-1133">Transmembrane helix</keyword>
<gene>
    <name evidence="3" type="ORF">EIP91_009385</name>
</gene>
<feature type="transmembrane region" description="Helical" evidence="2">
    <location>
        <begin position="208"/>
        <end position="231"/>
    </location>
</feature>
<comment type="caution">
    <text evidence="3">The sequence shown here is derived from an EMBL/GenBank/DDBJ whole genome shotgun (WGS) entry which is preliminary data.</text>
</comment>
<feature type="transmembrane region" description="Helical" evidence="2">
    <location>
        <begin position="12"/>
        <end position="35"/>
    </location>
</feature>
<name>A0A4R0R3Y9_9APHY</name>
<dbReference type="STRING" id="92696.A0A4R0R3Y9"/>
<reference evidence="3 4" key="1">
    <citation type="submission" date="2018-11" db="EMBL/GenBank/DDBJ databases">
        <title>Genome assembly of Steccherinum ochraceum LE-BIN_3174, the white-rot fungus of the Steccherinaceae family (The Residual Polyporoid clade, Polyporales, Basidiomycota).</title>
        <authorList>
            <person name="Fedorova T.V."/>
            <person name="Glazunova O.A."/>
            <person name="Landesman E.O."/>
            <person name="Moiseenko K.V."/>
            <person name="Psurtseva N.V."/>
            <person name="Savinova O.S."/>
            <person name="Shakhova N.V."/>
            <person name="Tyazhelova T.V."/>
            <person name="Vasina D.V."/>
        </authorList>
    </citation>
    <scope>NUCLEOTIDE SEQUENCE [LARGE SCALE GENOMIC DNA]</scope>
    <source>
        <strain evidence="3 4">LE-BIN_3174</strain>
    </source>
</reference>
<feature type="transmembrane region" description="Helical" evidence="2">
    <location>
        <begin position="126"/>
        <end position="147"/>
    </location>
</feature>
<evidence type="ECO:0000256" key="1">
    <source>
        <dbReference type="SAM" id="MobiDB-lite"/>
    </source>
</evidence>
<evidence type="ECO:0000256" key="2">
    <source>
        <dbReference type="SAM" id="Phobius"/>
    </source>
</evidence>
<feature type="transmembrane region" description="Helical" evidence="2">
    <location>
        <begin position="101"/>
        <end position="119"/>
    </location>
</feature>